<dbReference type="Proteomes" id="UP001237156">
    <property type="component" value="Unassembled WGS sequence"/>
</dbReference>
<keyword evidence="1" id="KW-0472">Membrane</keyword>
<keyword evidence="1" id="KW-1133">Transmembrane helix</keyword>
<sequence>MGARALPVRLFLRFEWLKPLFVDGGCTGTLIGWVLSMFGWDMQVIQRCQQRIFKVLPRRWIVERTFAWLSQSRRLSKDYEVSVASAEAFVKIACIRRMIRLWDDFWGRL</sequence>
<dbReference type="PANTHER" id="PTHR30007:SF0">
    <property type="entry name" value="TRANSPOSASE"/>
    <property type="match status" value="1"/>
</dbReference>
<keyword evidence="4" id="KW-1185">Reference proteome</keyword>
<reference evidence="3 4" key="1">
    <citation type="submission" date="2023-04" db="EMBL/GenBank/DDBJ databases">
        <title>Ottowia paracancer sp. nov., isolated from human stomach.</title>
        <authorList>
            <person name="Song Y."/>
        </authorList>
    </citation>
    <scope>NUCLEOTIDE SEQUENCE [LARGE SCALE GENOMIC DNA]</scope>
    <source>
        <strain evidence="3 4">10c7w1</strain>
    </source>
</reference>
<evidence type="ECO:0000256" key="1">
    <source>
        <dbReference type="SAM" id="Phobius"/>
    </source>
</evidence>
<proteinExistence type="predicted"/>
<organism evidence="3 4">
    <name type="scientific">Ottowia cancrivicina</name>
    <dbReference type="NCBI Taxonomy" id="3040346"/>
    <lineage>
        <taxon>Bacteria</taxon>
        <taxon>Pseudomonadati</taxon>
        <taxon>Pseudomonadota</taxon>
        <taxon>Betaproteobacteria</taxon>
        <taxon>Burkholderiales</taxon>
        <taxon>Comamonadaceae</taxon>
        <taxon>Ottowia</taxon>
    </lineage>
</organism>
<dbReference type="Pfam" id="PF13586">
    <property type="entry name" value="DDE_Tnp_1_2"/>
    <property type="match status" value="1"/>
</dbReference>
<keyword evidence="1" id="KW-0812">Transmembrane</keyword>
<dbReference type="EMBL" id="JARVII010000029">
    <property type="protein sequence ID" value="MDG9700284.1"/>
    <property type="molecule type" value="Genomic_DNA"/>
</dbReference>
<comment type="caution">
    <text evidence="3">The sequence shown here is derived from an EMBL/GenBank/DDBJ whole genome shotgun (WGS) entry which is preliminary data.</text>
</comment>
<evidence type="ECO:0000313" key="4">
    <source>
        <dbReference type="Proteomes" id="UP001237156"/>
    </source>
</evidence>
<dbReference type="InterPro" id="IPR025668">
    <property type="entry name" value="Tnp_DDE_dom"/>
</dbReference>
<protein>
    <submittedName>
        <fullName evidence="3">Transposase</fullName>
    </submittedName>
</protein>
<dbReference type="PANTHER" id="PTHR30007">
    <property type="entry name" value="PHP DOMAIN PROTEIN"/>
    <property type="match status" value="1"/>
</dbReference>
<evidence type="ECO:0000313" key="3">
    <source>
        <dbReference type="EMBL" id="MDG9700284.1"/>
    </source>
</evidence>
<dbReference type="AlphaFoldDB" id="A0AAW6RMX9"/>
<feature type="transmembrane region" description="Helical" evidence="1">
    <location>
        <begin position="20"/>
        <end position="40"/>
    </location>
</feature>
<gene>
    <name evidence="3" type="ORF">QB898_11300</name>
</gene>
<accession>A0AAW6RMX9</accession>
<name>A0AAW6RMX9_9BURK</name>
<evidence type="ECO:0000259" key="2">
    <source>
        <dbReference type="Pfam" id="PF13586"/>
    </source>
</evidence>
<feature type="domain" description="Transposase DDE" evidence="2">
    <location>
        <begin position="49"/>
        <end position="96"/>
    </location>
</feature>